<sequence>MNARTTLAALVIGLMAALGFGTAAAPAQAAPGGVQSGTYWFHSPGYFGQVNHNPAVVRGNTLTVRYGPLVYHYPLIKTPNGAYFDNRIGTRMTLTKKGNRHYAGTIYYYGIDGGKVSLTKR</sequence>
<name>A0ABU4DEB0_9ACTN</name>
<evidence type="ECO:0000313" key="3">
    <source>
        <dbReference type="Proteomes" id="UP001185779"/>
    </source>
</evidence>
<proteinExistence type="predicted"/>
<dbReference type="EMBL" id="JAWLKI010000012">
    <property type="protein sequence ID" value="MDV6308084.1"/>
    <property type="molecule type" value="Genomic_DNA"/>
</dbReference>
<gene>
    <name evidence="2" type="ORF">R3P94_12260</name>
</gene>
<accession>A0ABU4DEB0</accession>
<keyword evidence="1" id="KW-0732">Signal</keyword>
<protein>
    <submittedName>
        <fullName evidence="2">Uncharacterized protein</fullName>
    </submittedName>
</protein>
<dbReference type="RefSeq" id="WP_039586622.1">
    <property type="nucleotide sequence ID" value="NZ_JAWLKI010000012.1"/>
</dbReference>
<keyword evidence="3" id="KW-1185">Reference proteome</keyword>
<dbReference type="Proteomes" id="UP001185779">
    <property type="component" value="Unassembled WGS sequence"/>
</dbReference>
<feature type="signal peptide" evidence="1">
    <location>
        <begin position="1"/>
        <end position="29"/>
    </location>
</feature>
<evidence type="ECO:0000313" key="2">
    <source>
        <dbReference type="EMBL" id="MDV6308084.1"/>
    </source>
</evidence>
<comment type="caution">
    <text evidence="2">The sequence shown here is derived from an EMBL/GenBank/DDBJ whole genome shotgun (WGS) entry which is preliminary data.</text>
</comment>
<evidence type="ECO:0000256" key="1">
    <source>
        <dbReference type="SAM" id="SignalP"/>
    </source>
</evidence>
<feature type="chain" id="PRO_5046354162" evidence="1">
    <location>
        <begin position="30"/>
        <end position="121"/>
    </location>
</feature>
<organism evidence="2 3">
    <name type="scientific">Gordonia amicalis</name>
    <dbReference type="NCBI Taxonomy" id="89053"/>
    <lineage>
        <taxon>Bacteria</taxon>
        <taxon>Bacillati</taxon>
        <taxon>Actinomycetota</taxon>
        <taxon>Actinomycetes</taxon>
        <taxon>Mycobacteriales</taxon>
        <taxon>Gordoniaceae</taxon>
        <taxon>Gordonia</taxon>
    </lineage>
</organism>
<reference evidence="2 3" key="1">
    <citation type="submission" date="2023-10" db="EMBL/GenBank/DDBJ databases">
        <title>Development of a sustainable strategy for remediation of hydrocarbon-contaminated territories based on the waste exchange concept.</title>
        <authorList>
            <person name="Krivoruchko A."/>
        </authorList>
    </citation>
    <scope>NUCLEOTIDE SEQUENCE [LARGE SCALE GENOMIC DNA]</scope>
    <source>
        <strain evidence="2 3">IEGM 1266</strain>
    </source>
</reference>